<sequence>MKKLLVKKRQFITEDQEPFFFTACTAWELFHKLTFAEAKRYLDNRAAKGFNVIQAVAVAELDGLNTPSYEGQHVPFHCIETLSVNEAYFDHVVNVVNYANSKGLYVALVPMWGSYIVPTAQWGNDVQPIFHQDNVVPFISYLADKMQNCDVIWMIGGDRSYLKAEHRKVMRLMADSIRAVCGTSQLITAHTQGGRSLYDMLEQPDWLDFLTWQTGHMGAAYPSWYPVEHDYNRHDMPIINAEPCYEAHPIMNEYTFTRSDGASRHTDAQIRRASYWSVFAGSAGITYGCYSLWQMRREEDDAIEVPESAAVAYRGDTIPYWHQVLDYPGAFQIGILRRFIDGLYQPEKRVPANELLLSDNPAGESHVRVMKHEAGEWVAAYIPENQKIILDVSEFGVNGFEIYWFNPIYGITNKMSDDITESLILNITTPLNQHDWVLLLQAKP</sequence>
<dbReference type="SUPFAM" id="SSF51445">
    <property type="entry name" value="(Trans)glycosidases"/>
    <property type="match status" value="1"/>
</dbReference>
<dbReference type="Pfam" id="PF13204">
    <property type="entry name" value="Apiosidase"/>
    <property type="match status" value="1"/>
</dbReference>
<organism evidence="3 4">
    <name type="scientific">Vibrio aerogenes CECT 7868</name>
    <dbReference type="NCBI Taxonomy" id="1216006"/>
    <lineage>
        <taxon>Bacteria</taxon>
        <taxon>Pseudomonadati</taxon>
        <taxon>Pseudomonadota</taxon>
        <taxon>Gammaproteobacteria</taxon>
        <taxon>Vibrionales</taxon>
        <taxon>Vibrionaceae</taxon>
        <taxon>Vibrio</taxon>
    </lineage>
</organism>
<dbReference type="PANTHER" id="PTHR37836">
    <property type="entry name" value="LMO1036 PROTEIN"/>
    <property type="match status" value="1"/>
</dbReference>
<dbReference type="Proteomes" id="UP000184608">
    <property type="component" value="Unassembled WGS sequence"/>
</dbReference>
<dbReference type="Pfam" id="PF12904">
    <property type="entry name" value="Collagen_bind_2"/>
    <property type="match status" value="1"/>
</dbReference>
<protein>
    <submittedName>
        <fullName evidence="3">Putative endoglucanase</fullName>
    </submittedName>
</protein>
<dbReference type="InterPro" id="IPR024749">
    <property type="entry name" value="Collagen-bd_put"/>
</dbReference>
<dbReference type="OrthoDB" id="8108447at2"/>
<reference evidence="3 4" key="1">
    <citation type="submission" date="2016-11" db="EMBL/GenBank/DDBJ databases">
        <authorList>
            <person name="Jaros S."/>
            <person name="Januszkiewicz K."/>
            <person name="Wedrychowicz H."/>
        </authorList>
    </citation>
    <scope>NUCLEOTIDE SEQUENCE [LARGE SCALE GENOMIC DNA]</scope>
    <source>
        <strain evidence="3 4">CECT 7868</strain>
    </source>
</reference>
<evidence type="ECO:0000313" key="3">
    <source>
        <dbReference type="EMBL" id="SHI25613.1"/>
    </source>
</evidence>
<dbReference type="Gene3D" id="3.20.20.80">
    <property type="entry name" value="Glycosidases"/>
    <property type="match status" value="1"/>
</dbReference>
<dbReference type="STRING" id="1216006.VA7868_02956"/>
<proteinExistence type="predicted"/>
<feature type="domain" description="Putative collagen-binding" evidence="1">
    <location>
        <begin position="350"/>
        <end position="441"/>
    </location>
</feature>
<dbReference type="RefSeq" id="WP_073604582.1">
    <property type="nucleotide sequence ID" value="NZ_FQXZ01000033.1"/>
</dbReference>
<name>A0A1M5ZNY3_9VIBR</name>
<dbReference type="InterPro" id="IPR017853">
    <property type="entry name" value="GH"/>
</dbReference>
<dbReference type="PANTHER" id="PTHR37836:SF3">
    <property type="entry name" value="ENDOGLUCANASE"/>
    <property type="match status" value="1"/>
</dbReference>
<evidence type="ECO:0000313" key="4">
    <source>
        <dbReference type="Proteomes" id="UP000184608"/>
    </source>
</evidence>
<keyword evidence="4" id="KW-1185">Reference proteome</keyword>
<dbReference type="InterPro" id="IPR025277">
    <property type="entry name" value="Apiosidase-like_cat_dom"/>
</dbReference>
<gene>
    <name evidence="3" type="ORF">VA7868_02956</name>
</gene>
<dbReference type="AlphaFoldDB" id="A0A1M5ZNY3"/>
<evidence type="ECO:0000259" key="2">
    <source>
        <dbReference type="Pfam" id="PF13204"/>
    </source>
</evidence>
<accession>A0A1M5ZNY3</accession>
<evidence type="ECO:0000259" key="1">
    <source>
        <dbReference type="Pfam" id="PF12904"/>
    </source>
</evidence>
<dbReference type="EMBL" id="FQXZ01000033">
    <property type="protein sequence ID" value="SHI25613.1"/>
    <property type="molecule type" value="Genomic_DNA"/>
</dbReference>
<feature type="domain" description="Apiosidase-like catalytic" evidence="2">
    <location>
        <begin position="7"/>
        <end position="342"/>
    </location>
</feature>